<organism evidence="1 2">
    <name type="scientific">Roseivirga misakiensis</name>
    <dbReference type="NCBI Taxonomy" id="1563681"/>
    <lineage>
        <taxon>Bacteria</taxon>
        <taxon>Pseudomonadati</taxon>
        <taxon>Bacteroidota</taxon>
        <taxon>Cytophagia</taxon>
        <taxon>Cytophagales</taxon>
        <taxon>Roseivirgaceae</taxon>
        <taxon>Roseivirga</taxon>
    </lineage>
</organism>
<dbReference type="NCBIfam" id="TIGR01200">
    <property type="entry name" value="GLPGLI"/>
    <property type="match status" value="1"/>
</dbReference>
<gene>
    <name evidence="1" type="ORF">BFP71_14150</name>
</gene>
<dbReference type="OrthoDB" id="1440774at2"/>
<sequence>MIRTALKFLFLIIPLLIFDSVQGQTGGIVTYKKIVEYGLEPIGRPRWDNFIKDLPKTGTFAYTLSFNKEESLFKEDVAQREEAGPMLQRALNGLNSLNPPKEIVLAVYHNLTDQQRLRQVEFMTRDFVVYEATDLPAWKLTTEKKRVLNYICTGAQLETEDGIITAWFTVEIPIPFGPDNFHGLPGLILGIEKGNQMLVLASEVVLNDPISIKKPTKGEYMSQIDFAQTVADKVKEWKATGGRGSGRGRGGN</sequence>
<reference evidence="1 2" key="1">
    <citation type="submission" date="2016-08" db="EMBL/GenBank/DDBJ databases">
        <title>Draft genome of Fabibacter sp. strain SK-8.</title>
        <authorList>
            <person name="Wong S.-K."/>
            <person name="Hamasaki K."/>
            <person name="Yoshizawa S."/>
        </authorList>
    </citation>
    <scope>NUCLEOTIDE SEQUENCE [LARGE SCALE GENOMIC DNA]</scope>
    <source>
        <strain evidence="1 2">SK-8</strain>
    </source>
</reference>
<proteinExistence type="predicted"/>
<evidence type="ECO:0008006" key="3">
    <source>
        <dbReference type="Google" id="ProtNLM"/>
    </source>
</evidence>
<comment type="caution">
    <text evidence="1">The sequence shown here is derived from an EMBL/GenBank/DDBJ whole genome shotgun (WGS) entry which is preliminary data.</text>
</comment>
<protein>
    <recommendedName>
        <fullName evidence="3">GLPGLI family protein</fullName>
    </recommendedName>
</protein>
<dbReference type="Proteomes" id="UP000095552">
    <property type="component" value="Unassembled WGS sequence"/>
</dbReference>
<dbReference type="RefSeq" id="WP_069836103.1">
    <property type="nucleotide sequence ID" value="NZ_MDGQ01000005.1"/>
</dbReference>
<keyword evidence="2" id="KW-1185">Reference proteome</keyword>
<dbReference type="InterPro" id="IPR005901">
    <property type="entry name" value="GLPGLI"/>
</dbReference>
<evidence type="ECO:0000313" key="1">
    <source>
        <dbReference type="EMBL" id="OEK04599.1"/>
    </source>
</evidence>
<dbReference type="Pfam" id="PF09697">
    <property type="entry name" value="Porph_ging"/>
    <property type="match status" value="1"/>
</dbReference>
<dbReference type="STRING" id="1563681.BFP71_14150"/>
<dbReference type="EMBL" id="MDGQ01000005">
    <property type="protein sequence ID" value="OEK04599.1"/>
    <property type="molecule type" value="Genomic_DNA"/>
</dbReference>
<name>A0A1E5SZR4_9BACT</name>
<accession>A0A1E5SZR4</accession>
<evidence type="ECO:0000313" key="2">
    <source>
        <dbReference type="Proteomes" id="UP000095552"/>
    </source>
</evidence>
<dbReference type="AlphaFoldDB" id="A0A1E5SZR4"/>